<dbReference type="AlphaFoldDB" id="A0A9D4MCW9"/>
<evidence type="ECO:0000313" key="1">
    <source>
        <dbReference type="EMBL" id="KAH3873414.1"/>
    </source>
</evidence>
<keyword evidence="2" id="KW-1185">Reference proteome</keyword>
<dbReference type="Proteomes" id="UP000828390">
    <property type="component" value="Unassembled WGS sequence"/>
</dbReference>
<evidence type="ECO:0000313" key="2">
    <source>
        <dbReference type="Proteomes" id="UP000828390"/>
    </source>
</evidence>
<sequence>MTAEEVIAKVCEEDQDWALLLGNLTQMDIRKAMCGNDTKEARDTASMLLNYVETLQVVNNKDLLKSVLIFVQKM</sequence>
<reference evidence="1" key="1">
    <citation type="journal article" date="2019" name="bioRxiv">
        <title>The Genome of the Zebra Mussel, Dreissena polymorpha: A Resource for Invasive Species Research.</title>
        <authorList>
            <person name="McCartney M.A."/>
            <person name="Auch B."/>
            <person name="Kono T."/>
            <person name="Mallez S."/>
            <person name="Zhang Y."/>
            <person name="Obille A."/>
            <person name="Becker A."/>
            <person name="Abrahante J.E."/>
            <person name="Garbe J."/>
            <person name="Badalamenti J.P."/>
            <person name="Herman A."/>
            <person name="Mangelson H."/>
            <person name="Liachko I."/>
            <person name="Sullivan S."/>
            <person name="Sone E.D."/>
            <person name="Koren S."/>
            <person name="Silverstein K.A.T."/>
            <person name="Beckman K.B."/>
            <person name="Gohl D.M."/>
        </authorList>
    </citation>
    <scope>NUCLEOTIDE SEQUENCE</scope>
    <source>
        <strain evidence="1">Duluth1</strain>
        <tissue evidence="1">Whole animal</tissue>
    </source>
</reference>
<accession>A0A9D4MCW9</accession>
<name>A0A9D4MCW9_DREPO</name>
<comment type="caution">
    <text evidence="1">The sequence shown here is derived from an EMBL/GenBank/DDBJ whole genome shotgun (WGS) entry which is preliminary data.</text>
</comment>
<gene>
    <name evidence="1" type="ORF">DPMN_036649</name>
</gene>
<dbReference type="EMBL" id="JAIWYP010000002">
    <property type="protein sequence ID" value="KAH3873414.1"/>
    <property type="molecule type" value="Genomic_DNA"/>
</dbReference>
<organism evidence="1 2">
    <name type="scientific">Dreissena polymorpha</name>
    <name type="common">Zebra mussel</name>
    <name type="synonym">Mytilus polymorpha</name>
    <dbReference type="NCBI Taxonomy" id="45954"/>
    <lineage>
        <taxon>Eukaryota</taxon>
        <taxon>Metazoa</taxon>
        <taxon>Spiralia</taxon>
        <taxon>Lophotrochozoa</taxon>
        <taxon>Mollusca</taxon>
        <taxon>Bivalvia</taxon>
        <taxon>Autobranchia</taxon>
        <taxon>Heteroconchia</taxon>
        <taxon>Euheterodonta</taxon>
        <taxon>Imparidentia</taxon>
        <taxon>Neoheterodontei</taxon>
        <taxon>Myida</taxon>
        <taxon>Dreissenoidea</taxon>
        <taxon>Dreissenidae</taxon>
        <taxon>Dreissena</taxon>
    </lineage>
</organism>
<protein>
    <submittedName>
        <fullName evidence="1">Uncharacterized protein</fullName>
    </submittedName>
</protein>
<reference evidence="1" key="2">
    <citation type="submission" date="2020-11" db="EMBL/GenBank/DDBJ databases">
        <authorList>
            <person name="McCartney M.A."/>
            <person name="Auch B."/>
            <person name="Kono T."/>
            <person name="Mallez S."/>
            <person name="Becker A."/>
            <person name="Gohl D.M."/>
            <person name="Silverstein K.A.T."/>
            <person name="Koren S."/>
            <person name="Bechman K.B."/>
            <person name="Herman A."/>
            <person name="Abrahante J.E."/>
            <person name="Garbe J."/>
        </authorList>
    </citation>
    <scope>NUCLEOTIDE SEQUENCE</scope>
    <source>
        <strain evidence="1">Duluth1</strain>
        <tissue evidence="1">Whole animal</tissue>
    </source>
</reference>
<proteinExistence type="predicted"/>